<dbReference type="PANTHER" id="PTHR42792:SF1">
    <property type="entry name" value="FLAGELLAR HOOK-ASSOCIATED PROTEIN 3"/>
    <property type="match status" value="1"/>
</dbReference>
<evidence type="ECO:0000256" key="2">
    <source>
        <dbReference type="ARBA" id="ARBA00004613"/>
    </source>
</evidence>
<dbReference type="SUPFAM" id="SSF64518">
    <property type="entry name" value="Phase 1 flagellin"/>
    <property type="match status" value="1"/>
</dbReference>
<dbReference type="OrthoDB" id="9768249at2"/>
<evidence type="ECO:0000256" key="4">
    <source>
        <dbReference type="ARBA" id="ARBA00022525"/>
    </source>
</evidence>
<keyword evidence="7" id="KW-0282">Flagellum</keyword>
<dbReference type="RefSeq" id="WP_096995478.1">
    <property type="nucleotide sequence ID" value="NZ_JBHSII010000001.1"/>
</dbReference>
<dbReference type="GO" id="GO:0071973">
    <property type="term" value="P:bacterial-type flagellum-dependent cell motility"/>
    <property type="evidence" value="ECO:0007669"/>
    <property type="project" value="InterPro"/>
</dbReference>
<comment type="similarity">
    <text evidence="3">Belongs to the bacterial flagellin family.</text>
</comment>
<keyword evidence="5" id="KW-0975">Bacterial flagellum</keyword>
<dbReference type="InterPro" id="IPR001492">
    <property type="entry name" value="Flagellin"/>
</dbReference>
<dbReference type="EMBL" id="OANU01000123">
    <property type="protein sequence ID" value="SNX50568.1"/>
    <property type="molecule type" value="Genomic_DNA"/>
</dbReference>
<dbReference type="GO" id="GO:0005576">
    <property type="term" value="C:extracellular region"/>
    <property type="evidence" value="ECO:0007669"/>
    <property type="project" value="UniProtKB-SubCell"/>
</dbReference>
<organism evidence="7 8">
    <name type="scientific">Vibrio thalassae</name>
    <dbReference type="NCBI Taxonomy" id="1243014"/>
    <lineage>
        <taxon>Bacteria</taxon>
        <taxon>Pseudomonadati</taxon>
        <taxon>Pseudomonadota</taxon>
        <taxon>Gammaproteobacteria</taxon>
        <taxon>Vibrionales</taxon>
        <taxon>Vibrionaceae</taxon>
        <taxon>Vibrio</taxon>
    </lineage>
</organism>
<evidence type="ECO:0000256" key="5">
    <source>
        <dbReference type="ARBA" id="ARBA00023143"/>
    </source>
</evidence>
<evidence type="ECO:0000256" key="3">
    <source>
        <dbReference type="ARBA" id="ARBA00005709"/>
    </source>
</evidence>
<keyword evidence="4" id="KW-0964">Secreted</keyword>
<dbReference type="AlphaFoldDB" id="A0A240EPI4"/>
<evidence type="ECO:0000313" key="7">
    <source>
        <dbReference type="EMBL" id="SNX50568.1"/>
    </source>
</evidence>
<keyword evidence="7" id="KW-0969">Cilium</keyword>
<dbReference type="GO" id="GO:0009424">
    <property type="term" value="C:bacterial-type flagellum hook"/>
    <property type="evidence" value="ECO:0007669"/>
    <property type="project" value="InterPro"/>
</dbReference>
<dbReference type="PANTHER" id="PTHR42792">
    <property type="entry name" value="FLAGELLIN"/>
    <property type="match status" value="1"/>
</dbReference>
<name>A0A240EPI4_9VIBR</name>
<dbReference type="Proteomes" id="UP000219336">
    <property type="component" value="Unassembled WGS sequence"/>
</dbReference>
<dbReference type="NCBIfam" id="TIGR02550">
    <property type="entry name" value="flagell_flgL"/>
    <property type="match status" value="1"/>
</dbReference>
<feature type="domain" description="Flagellin N-terminal" evidence="6">
    <location>
        <begin position="5"/>
        <end position="141"/>
    </location>
</feature>
<evidence type="ECO:0000313" key="8">
    <source>
        <dbReference type="Proteomes" id="UP000219336"/>
    </source>
</evidence>
<evidence type="ECO:0000259" key="6">
    <source>
        <dbReference type="Pfam" id="PF00669"/>
    </source>
</evidence>
<reference evidence="8" key="1">
    <citation type="submission" date="2016-06" db="EMBL/GenBank/DDBJ databases">
        <authorList>
            <person name="Rodrigo-Torres L."/>
            <person name="Arahal R.D."/>
            <person name="Lucena T."/>
        </authorList>
    </citation>
    <scope>NUCLEOTIDE SEQUENCE [LARGE SCALE GENOMIC DNA]</scope>
    <source>
        <strain evidence="8">CECT8203</strain>
    </source>
</reference>
<comment type="subcellular location">
    <subcellularLocation>
        <location evidence="1">Bacterial flagellum</location>
    </subcellularLocation>
    <subcellularLocation>
        <location evidence="2">Secreted</location>
    </subcellularLocation>
</comment>
<dbReference type="GO" id="GO:0005198">
    <property type="term" value="F:structural molecule activity"/>
    <property type="evidence" value="ECO:0007669"/>
    <property type="project" value="InterPro"/>
</dbReference>
<dbReference type="InterPro" id="IPR013384">
    <property type="entry name" value="Flagell_FlgL"/>
</dbReference>
<gene>
    <name evidence="7" type="primary">flgL_3</name>
    <name evidence="7" type="ORF">VTH8203_04229</name>
</gene>
<proteinExistence type="inferred from homology"/>
<dbReference type="Gene3D" id="1.20.1330.10">
    <property type="entry name" value="f41 fragment of flagellin, N-terminal domain"/>
    <property type="match status" value="1"/>
</dbReference>
<evidence type="ECO:0000256" key="1">
    <source>
        <dbReference type="ARBA" id="ARBA00004365"/>
    </source>
</evidence>
<dbReference type="InterPro" id="IPR001029">
    <property type="entry name" value="Flagellin_N"/>
</dbReference>
<dbReference type="Pfam" id="PF00669">
    <property type="entry name" value="Flagellin_N"/>
    <property type="match status" value="1"/>
</dbReference>
<keyword evidence="7" id="KW-0966">Cell projection</keyword>
<sequence>MMNRISSFHNYQTVQNDMRRQENKIHENHAQLASGKQLQKPADSPLATHYLQKLKQQTQQLDQYDSAITLSRNRLEHQEVMLGETEQFADNAKRLTMQAINGALSPEDREAKAREIEELAKNFLALANTRDESGNYSFAGTKPKTQPFFVDGQGHISYAGDDYQRKMRIAASLEVATSDPGSKLFMEIDNPLGDYKANYQLQKGSELLLEKATNSNANDNSTYKVTFVDMGNQQFGYQLEQNNTVVAAGNFDPSQGIQFQGLNIQTKGQITPGDAIEIEPQKTFSVFDTFNDAVYWMDNDVADASSSAQLHQVTEQFHAAFLHLTSSRTDVGVRLNSLDTQQSQHEDFKISIARSKSNFEDLDYSKAVIDFEENSRALQAAQLAFGKTKDLTLFNYL</sequence>
<protein>
    <submittedName>
        <fullName evidence="7">Flagellar hook-associated protein 3</fullName>
    </submittedName>
</protein>
<keyword evidence="8" id="KW-1185">Reference proteome</keyword>
<accession>A0A240EPI4</accession>